<sequence>MSRHITNIRYDDSFSDEFFFEYRINSNGGIVIIIIPSELKDHPTTFGELMPCDRAQNLKHFLLLRHYLKI</sequence>
<dbReference type="Proteomes" id="UP000887540">
    <property type="component" value="Unplaced"/>
</dbReference>
<organism evidence="1 2">
    <name type="scientific">Acrobeloides nanus</name>
    <dbReference type="NCBI Taxonomy" id="290746"/>
    <lineage>
        <taxon>Eukaryota</taxon>
        <taxon>Metazoa</taxon>
        <taxon>Ecdysozoa</taxon>
        <taxon>Nematoda</taxon>
        <taxon>Chromadorea</taxon>
        <taxon>Rhabditida</taxon>
        <taxon>Tylenchina</taxon>
        <taxon>Cephalobomorpha</taxon>
        <taxon>Cephaloboidea</taxon>
        <taxon>Cephalobidae</taxon>
        <taxon>Acrobeloides</taxon>
    </lineage>
</organism>
<accession>A0A914E0F5</accession>
<evidence type="ECO:0000313" key="2">
    <source>
        <dbReference type="WBParaSite" id="ACRNAN_scaffold489.g19824.t1"/>
    </source>
</evidence>
<name>A0A914E0F5_9BILA</name>
<proteinExistence type="predicted"/>
<dbReference type="AlphaFoldDB" id="A0A914E0F5"/>
<dbReference type="WBParaSite" id="ACRNAN_scaffold489.g19824.t1">
    <property type="protein sequence ID" value="ACRNAN_scaffold489.g19824.t1"/>
    <property type="gene ID" value="ACRNAN_scaffold489.g19824"/>
</dbReference>
<keyword evidence="1" id="KW-1185">Reference proteome</keyword>
<protein>
    <submittedName>
        <fullName evidence="2">Uncharacterized protein</fullName>
    </submittedName>
</protein>
<evidence type="ECO:0000313" key="1">
    <source>
        <dbReference type="Proteomes" id="UP000887540"/>
    </source>
</evidence>
<reference evidence="2" key="1">
    <citation type="submission" date="2022-11" db="UniProtKB">
        <authorList>
            <consortium name="WormBaseParasite"/>
        </authorList>
    </citation>
    <scope>IDENTIFICATION</scope>
</reference>